<evidence type="ECO:0000256" key="3">
    <source>
        <dbReference type="ARBA" id="ARBA00023277"/>
    </source>
</evidence>
<accession>A0A8J7HEU3</accession>
<keyword evidence="4" id="KW-0326">Glycosidase</keyword>
<keyword evidence="7" id="KW-1133">Transmembrane helix</keyword>
<dbReference type="GO" id="GO:0016798">
    <property type="term" value="F:hydrolase activity, acting on glycosyl bonds"/>
    <property type="evidence" value="ECO:0007669"/>
    <property type="project" value="UniProtKB-KW"/>
</dbReference>
<dbReference type="InterPro" id="IPR015943">
    <property type="entry name" value="WD40/YVTN_repeat-like_dom_sf"/>
</dbReference>
<dbReference type="PANTHER" id="PTHR43739">
    <property type="entry name" value="XYLOGLUCANASE (EUROFUNG)"/>
    <property type="match status" value="1"/>
</dbReference>
<keyword evidence="3" id="KW-0119">Carbohydrate metabolism</keyword>
<evidence type="ECO:0000313" key="8">
    <source>
        <dbReference type="EMBL" id="MBH8553902.1"/>
    </source>
</evidence>
<evidence type="ECO:0000256" key="1">
    <source>
        <dbReference type="ARBA" id="ARBA00022729"/>
    </source>
</evidence>
<dbReference type="SUPFAM" id="SSF110296">
    <property type="entry name" value="Oligoxyloglucan reducing end-specific cellobiohydrolase"/>
    <property type="match status" value="2"/>
</dbReference>
<dbReference type="EMBL" id="JAECZB010000049">
    <property type="protein sequence ID" value="MBH8553902.1"/>
    <property type="molecule type" value="Genomic_DNA"/>
</dbReference>
<dbReference type="Gene3D" id="2.130.10.10">
    <property type="entry name" value="YVTN repeat-like/Quinoprotein amine dehydrogenase"/>
    <property type="match status" value="2"/>
</dbReference>
<dbReference type="PANTHER" id="PTHR43739:SF2">
    <property type="entry name" value="OLIGOXYLOGLUCAN-REDUCING END-SPECIFIC XYLOGLUCANASE-RELATED"/>
    <property type="match status" value="1"/>
</dbReference>
<dbReference type="GO" id="GO:0010411">
    <property type="term" value="P:xyloglucan metabolic process"/>
    <property type="evidence" value="ECO:0007669"/>
    <property type="project" value="TreeGrafter"/>
</dbReference>
<dbReference type="AlphaFoldDB" id="A0A8J7HEU3"/>
<dbReference type="Proteomes" id="UP000599391">
    <property type="component" value="Unassembled WGS sequence"/>
</dbReference>
<dbReference type="InterPro" id="IPR002860">
    <property type="entry name" value="BNR_rpt"/>
</dbReference>
<reference evidence="8 9" key="1">
    <citation type="journal article" date="2021" name="Int. J. Syst. Evol. Microbiol.">
        <title>Amazonocrinis nigriterrae gen. nov., sp. nov., Atlanticothrix silvestris gen. nov., sp. nov. and Dendronalium phyllosphericum gen. nov., sp. nov., nostocacean cyanobacteria from Brazilian environments.</title>
        <authorList>
            <person name="Alvarenga D.O."/>
            <person name="Andreote A.P.D."/>
            <person name="Branco L.H.Z."/>
            <person name="Delbaje E."/>
            <person name="Cruz R.B."/>
            <person name="Varani A.M."/>
            <person name="Fiore M.F."/>
        </authorList>
    </citation>
    <scope>NUCLEOTIDE SEQUENCE [LARGE SCALE GENOMIC DNA]</scope>
    <source>
        <strain evidence="8 9">CENA357</strain>
    </source>
</reference>
<sequence length="843" mass="93633">MNVPYRPIIPTHLIKRFRFPLLFGFTVLILFLFSVTGILSVMPYQSRQLFDWQSVNTQGMGYVTGLAIAPSSPYDVYVRTDVGGAYRFNDQNDQWLPLMDMFNSNFSGGGIGVESIAIDPQQPQRVYVVVNRNNLSFQDTDGKKKYKYTGEVMVSENKGASWQPTGLGEKNVYVGPNQAYRSDTGERLAVDPNQSNLLYFASRRNGLWKKDGQQAWTQVSNGLPAPSSLPQYKKPDGSDNPDIPGFTFVGFDKNSGKPNNPTQKIYVGVHGSGVWCSTDGGKSWTNIAGGIDPLRSAIASDGTLYVSFGTWGGNGTQTSGAVRKYKNGAWTDINPDGTNRFYSAVTVQADQPNTVMAISDRNVYRSTNGGTTWNQQTMQMGAYDANNPQDHVNFSAPPYYQSYSATGAAAIAIDPSNPKQVWWTNGWGVARTDNVTAATPTYKWLMKNLEELDANMVRVPPKPKAKGGADLLSAVQDMIGFRHLDRKHIPCNKINPTNIPINPAYKWANPDWQVYPTPFPHVAGATGMDYSYKKPDYAAFVGFHQWQGYWPVYGMTKDNGQTWQAFDSIPKETFWKSDKSGQEQAMPIGGQIAMSPTNPQNMVWAPTWGTWPHYTIDGGKTWKLTNNLDHPSPPSPYDPKNNEHTHYTALPKSWPNTISPWVNTYILAADRQDPQGQTFYYYDGWTFYYSKDGGANWQKGASGNLPTWLIRPAIVPNPTKMGDVWMSFARNPEDINGNKLYRSLDGGKTFSIISSVDSCELIAFGKGSSNTNPYIYIFGRVGGANQDTMYKSQDMGKTWVPISNPNILQFPGLTYIEGDMRSPNIIYAALAGRGIMVGELTSK</sequence>
<keyword evidence="9" id="KW-1185">Reference proteome</keyword>
<keyword evidence="7" id="KW-0812">Transmembrane</keyword>
<keyword evidence="2" id="KW-0378">Hydrolase</keyword>
<keyword evidence="5" id="KW-0624">Polysaccharide degradation</keyword>
<feature type="transmembrane region" description="Helical" evidence="7">
    <location>
        <begin position="21"/>
        <end position="44"/>
    </location>
</feature>
<comment type="similarity">
    <text evidence="6">Belongs to the glycosyl hydrolase 74 family.</text>
</comment>
<protein>
    <submittedName>
        <fullName evidence="8">Exo-alpha-sialidase</fullName>
    </submittedName>
</protein>
<proteinExistence type="inferred from homology"/>
<keyword evidence="1" id="KW-0732">Signal</keyword>
<dbReference type="CDD" id="cd15482">
    <property type="entry name" value="Sialidase_non-viral"/>
    <property type="match status" value="2"/>
</dbReference>
<comment type="caution">
    <text evidence="8">The sequence shown here is derived from an EMBL/GenBank/DDBJ whole genome shotgun (WGS) entry which is preliminary data.</text>
</comment>
<dbReference type="InterPro" id="IPR052025">
    <property type="entry name" value="Xyloglucanase_GH74"/>
</dbReference>
<evidence type="ECO:0000256" key="2">
    <source>
        <dbReference type="ARBA" id="ARBA00022801"/>
    </source>
</evidence>
<evidence type="ECO:0000256" key="4">
    <source>
        <dbReference type="ARBA" id="ARBA00023295"/>
    </source>
</evidence>
<organism evidence="8 9">
    <name type="scientific">Atlanticothrix silvestris CENA357</name>
    <dbReference type="NCBI Taxonomy" id="1725252"/>
    <lineage>
        <taxon>Bacteria</taxon>
        <taxon>Bacillati</taxon>
        <taxon>Cyanobacteriota</taxon>
        <taxon>Cyanophyceae</taxon>
        <taxon>Nostocales</taxon>
        <taxon>Nodulariaceae</taxon>
        <taxon>Atlanticothrix</taxon>
        <taxon>Atlanticothrix silvestris</taxon>
    </lineage>
</organism>
<evidence type="ECO:0000256" key="5">
    <source>
        <dbReference type="ARBA" id="ARBA00023326"/>
    </source>
</evidence>
<evidence type="ECO:0000313" key="9">
    <source>
        <dbReference type="Proteomes" id="UP000599391"/>
    </source>
</evidence>
<name>A0A8J7HEU3_9CYAN</name>
<gene>
    <name evidence="8" type="ORF">I8751_16295</name>
</gene>
<evidence type="ECO:0000256" key="6">
    <source>
        <dbReference type="ARBA" id="ARBA00037986"/>
    </source>
</evidence>
<keyword evidence="7" id="KW-0472">Membrane</keyword>
<dbReference type="Pfam" id="PF02012">
    <property type="entry name" value="BNR"/>
    <property type="match status" value="1"/>
</dbReference>
<evidence type="ECO:0000256" key="7">
    <source>
        <dbReference type="SAM" id="Phobius"/>
    </source>
</evidence>
<dbReference type="GO" id="GO:0000272">
    <property type="term" value="P:polysaccharide catabolic process"/>
    <property type="evidence" value="ECO:0007669"/>
    <property type="project" value="UniProtKB-KW"/>
</dbReference>